<keyword evidence="9 10" id="KW-0414">Isoprene biosynthesis</keyword>
<name>A0A0A3JWU2_9BACL</name>
<protein>
    <recommendedName>
        <fullName evidence="10">1-deoxy-D-xylulose-5-phosphate synthase</fullName>
        <ecNumber evidence="10">2.2.1.7</ecNumber>
    </recommendedName>
    <alternativeName>
        <fullName evidence="10">1-deoxyxylulose-5-phosphate synthase</fullName>
        <shortName evidence="10">DXP synthase</shortName>
        <shortName evidence="10">DXPS</shortName>
    </alternativeName>
</protein>
<dbReference type="InterPro" id="IPR005477">
    <property type="entry name" value="Dxylulose-5-P_synthase"/>
</dbReference>
<feature type="binding site" evidence="10">
    <location>
        <position position="144"/>
    </location>
    <ligand>
        <name>Mg(2+)</name>
        <dbReference type="ChEBI" id="CHEBI:18420"/>
    </ligand>
</feature>
<keyword evidence="13" id="KW-1185">Reference proteome</keyword>
<dbReference type="UniPathway" id="UPA00064">
    <property type="reaction ID" value="UER00091"/>
</dbReference>
<feature type="binding site" evidence="10">
    <location>
        <begin position="113"/>
        <end position="115"/>
    </location>
    <ligand>
        <name>thiamine diphosphate</name>
        <dbReference type="ChEBI" id="CHEBI:58937"/>
    </ligand>
</feature>
<dbReference type="CDD" id="cd02007">
    <property type="entry name" value="TPP_DXS"/>
    <property type="match status" value="1"/>
</dbReference>
<dbReference type="AlphaFoldDB" id="A0A0A3JWU2"/>
<reference evidence="12 13" key="1">
    <citation type="submission" date="2014-02" db="EMBL/GenBank/DDBJ databases">
        <title>Draft genome sequence of Lysinibacillus massiliensis CCUG 49529.</title>
        <authorList>
            <person name="Zhang F."/>
            <person name="Wang G."/>
            <person name="Zhang L."/>
        </authorList>
    </citation>
    <scope>NUCLEOTIDE SEQUENCE [LARGE SCALE GENOMIC DNA]</scope>
    <source>
        <strain evidence="12 13">CCUG 49529</strain>
    </source>
</reference>
<dbReference type="Pfam" id="PF13292">
    <property type="entry name" value="DXP_synthase_N"/>
    <property type="match status" value="1"/>
</dbReference>
<evidence type="ECO:0000256" key="5">
    <source>
        <dbReference type="ARBA" id="ARBA00022723"/>
    </source>
</evidence>
<evidence type="ECO:0000256" key="6">
    <source>
        <dbReference type="ARBA" id="ARBA00022842"/>
    </source>
</evidence>
<comment type="cofactor">
    <cofactor evidence="10">
        <name>Mg(2+)</name>
        <dbReference type="ChEBI" id="CHEBI:18420"/>
    </cofactor>
    <text evidence="10">Binds 1 Mg(2+) ion per subunit.</text>
</comment>
<dbReference type="PROSITE" id="PS00802">
    <property type="entry name" value="TRANSKETOLASE_2"/>
    <property type="match status" value="1"/>
</dbReference>
<dbReference type="eggNOG" id="COG1154">
    <property type="taxonomic scope" value="Bacteria"/>
</dbReference>
<dbReference type="SUPFAM" id="SSF52922">
    <property type="entry name" value="TK C-terminal domain-like"/>
    <property type="match status" value="1"/>
</dbReference>
<evidence type="ECO:0000256" key="8">
    <source>
        <dbReference type="ARBA" id="ARBA00023052"/>
    </source>
</evidence>
<dbReference type="Gene3D" id="3.40.50.970">
    <property type="match status" value="2"/>
</dbReference>
<dbReference type="PANTHER" id="PTHR43322">
    <property type="entry name" value="1-D-DEOXYXYLULOSE 5-PHOSPHATE SYNTHASE-RELATED"/>
    <property type="match status" value="1"/>
</dbReference>
<dbReference type="Proteomes" id="UP000030595">
    <property type="component" value="Unassembled WGS sequence"/>
</dbReference>
<sequence>MDLYNITSPSFLKKLNKKELESLAGEIRSFLIEKCSITGGHIGPNLGVVELTIALHRSFNSPNDKFIWDVGHQTYVHKILTGRANQFDTLRQYKGLSGFPKRNESEHDEWETGHSSTSLSAAMGMAVARDLKKDSNYVIPIIGDGALTGGMALEALNHIGHEKTNMIVILNDNEMSIAPNVGALHNILGRLRTAKEYSKAKEELESLMKKIPVLGGKLASTAERVKDSLKYLVVSGVFFEEMGFKYLGPIDGHDLDSLEKTLEYAKKAKGPVLVHVITKKGKGYKPAEEDTVGTWHGTGPYKMETGDFVKSQTVGPAWSSLVSESVRKLMHDDKRIVAITPAMPVGSKMEGIQKEFPERFFDVGIAEQHAVTMAAGLATQGMKPFLAIYSTFLQRAYDQVLHDIARQNLNVFIGIDRAGLVGADGETHQGVFDIAFLRHIPNIVLMMPKDENEGQHMVKTAVEYNDGPIAMRYPRGNGYGVPMDDEMKTIQIGTWEILREGRHAVILTFGSTIPMVMEAVDELSHQGIQVKVVNARFIKPMDEEMLHSIMASKLPILTVEEAVLQGGFGSEVLEFASDHKYQNEIERIGIPDHFIEQGSVNLLLDEIGITKDEIVNRIQKIVVSNKRLGTKTV</sequence>
<keyword evidence="7 10" id="KW-0784">Thiamine biosynthesis</keyword>
<dbReference type="InterPro" id="IPR009014">
    <property type="entry name" value="Transketo_C/PFOR_II"/>
</dbReference>
<dbReference type="GO" id="GO:0000287">
    <property type="term" value="F:magnesium ion binding"/>
    <property type="evidence" value="ECO:0007669"/>
    <property type="project" value="UniProtKB-UniRule"/>
</dbReference>
<evidence type="ECO:0000256" key="4">
    <source>
        <dbReference type="ARBA" id="ARBA00022679"/>
    </source>
</evidence>
<evidence type="ECO:0000256" key="3">
    <source>
        <dbReference type="ARBA" id="ARBA00011738"/>
    </source>
</evidence>
<evidence type="ECO:0000313" key="13">
    <source>
        <dbReference type="Proteomes" id="UP000030595"/>
    </source>
</evidence>
<dbReference type="GO" id="GO:0009228">
    <property type="term" value="P:thiamine biosynthetic process"/>
    <property type="evidence" value="ECO:0007669"/>
    <property type="project" value="UniProtKB-UniRule"/>
</dbReference>
<accession>A0A0A3JWU2</accession>
<dbReference type="InterPro" id="IPR005475">
    <property type="entry name" value="Transketolase-like_Pyr-bd"/>
</dbReference>
<dbReference type="EMBL" id="JPVQ01000006">
    <property type="protein sequence ID" value="KGR91472.1"/>
    <property type="molecule type" value="Genomic_DNA"/>
</dbReference>
<dbReference type="FunFam" id="3.40.50.970:FF:000030">
    <property type="entry name" value="1-deoxy-D-xylulose-5-phosphate synthase"/>
    <property type="match status" value="1"/>
</dbReference>
<evidence type="ECO:0000256" key="2">
    <source>
        <dbReference type="ARBA" id="ARBA00011081"/>
    </source>
</evidence>
<dbReference type="OrthoDB" id="9803371at2"/>
<dbReference type="GO" id="GO:0005829">
    <property type="term" value="C:cytosol"/>
    <property type="evidence" value="ECO:0007669"/>
    <property type="project" value="TreeGrafter"/>
</dbReference>
<gene>
    <name evidence="10" type="primary">dxs</name>
    <name evidence="12" type="ORF">CD30_05295</name>
</gene>
<evidence type="ECO:0000256" key="1">
    <source>
        <dbReference type="ARBA" id="ARBA00004980"/>
    </source>
</evidence>
<dbReference type="Pfam" id="PF02779">
    <property type="entry name" value="Transket_pyr"/>
    <property type="match status" value="1"/>
</dbReference>
<dbReference type="InterPro" id="IPR029061">
    <property type="entry name" value="THDP-binding"/>
</dbReference>
<dbReference type="RefSeq" id="WP_036173387.1">
    <property type="nucleotide sequence ID" value="NZ_AVCZ01000006.1"/>
</dbReference>
<dbReference type="InterPro" id="IPR020826">
    <property type="entry name" value="Transketolase_BS"/>
</dbReference>
<comment type="pathway">
    <text evidence="1 10">Metabolic intermediate biosynthesis; 1-deoxy-D-xylulose 5-phosphate biosynthesis; 1-deoxy-D-xylulose 5-phosphate from D-glyceraldehyde 3-phosphate and pyruvate: step 1/1.</text>
</comment>
<comment type="catalytic activity">
    <reaction evidence="10">
        <text>D-glyceraldehyde 3-phosphate + pyruvate + H(+) = 1-deoxy-D-xylulose 5-phosphate + CO2</text>
        <dbReference type="Rhea" id="RHEA:12605"/>
        <dbReference type="ChEBI" id="CHEBI:15361"/>
        <dbReference type="ChEBI" id="CHEBI:15378"/>
        <dbReference type="ChEBI" id="CHEBI:16526"/>
        <dbReference type="ChEBI" id="CHEBI:57792"/>
        <dbReference type="ChEBI" id="CHEBI:59776"/>
        <dbReference type="EC" id="2.2.1.7"/>
    </reaction>
</comment>
<dbReference type="GO" id="GO:0016114">
    <property type="term" value="P:terpenoid biosynthetic process"/>
    <property type="evidence" value="ECO:0007669"/>
    <property type="project" value="UniProtKB-UniRule"/>
</dbReference>
<comment type="subunit">
    <text evidence="3 10">Homodimer.</text>
</comment>
<dbReference type="CDD" id="cd07033">
    <property type="entry name" value="TPP_PYR_DXS_TK_like"/>
    <property type="match status" value="1"/>
</dbReference>
<comment type="similarity">
    <text evidence="2 10">Belongs to the transketolase family. DXPS subfamily.</text>
</comment>
<dbReference type="EC" id="2.2.1.7" evidence="10"/>
<feature type="domain" description="Transketolase-like pyrimidine-binding" evidence="11">
    <location>
        <begin position="316"/>
        <end position="481"/>
    </location>
</feature>
<dbReference type="NCBIfam" id="TIGR00204">
    <property type="entry name" value="dxs"/>
    <property type="match status" value="1"/>
</dbReference>
<dbReference type="GO" id="GO:0008661">
    <property type="term" value="F:1-deoxy-D-xylulose-5-phosphate synthase activity"/>
    <property type="evidence" value="ECO:0007669"/>
    <property type="project" value="UniProtKB-UniRule"/>
</dbReference>
<feature type="binding site" evidence="10">
    <location>
        <position position="284"/>
    </location>
    <ligand>
        <name>thiamine diphosphate</name>
        <dbReference type="ChEBI" id="CHEBI:58937"/>
    </ligand>
</feature>
<dbReference type="SUPFAM" id="SSF52518">
    <property type="entry name" value="Thiamin diphosphate-binding fold (THDP-binding)"/>
    <property type="match status" value="2"/>
</dbReference>
<feature type="binding site" evidence="10">
    <location>
        <position position="72"/>
    </location>
    <ligand>
        <name>thiamine diphosphate</name>
        <dbReference type="ChEBI" id="CHEBI:58937"/>
    </ligand>
</feature>
<dbReference type="InterPro" id="IPR033248">
    <property type="entry name" value="Transketolase_C"/>
</dbReference>
<dbReference type="PANTHER" id="PTHR43322:SF5">
    <property type="entry name" value="1-DEOXY-D-XYLULOSE-5-PHOSPHATE SYNTHASE, CHLOROPLASTIC"/>
    <property type="match status" value="1"/>
</dbReference>
<dbReference type="GO" id="GO:0019288">
    <property type="term" value="P:isopentenyl diphosphate biosynthetic process, methylerythritol 4-phosphate pathway"/>
    <property type="evidence" value="ECO:0007669"/>
    <property type="project" value="TreeGrafter"/>
</dbReference>
<dbReference type="PROSITE" id="PS00801">
    <property type="entry name" value="TRANSKETOLASE_1"/>
    <property type="match status" value="1"/>
</dbReference>
<comment type="caution">
    <text evidence="12">The sequence shown here is derived from an EMBL/GenBank/DDBJ whole genome shotgun (WGS) entry which is preliminary data.</text>
</comment>
<comment type="function">
    <text evidence="10">Catalyzes the acyloin condensation reaction between C atoms 2 and 3 of pyruvate and glyceraldehyde 3-phosphate to yield 1-deoxy-D-xylulose-5-phosphate (DXP).</text>
</comment>
<dbReference type="HAMAP" id="MF_00315">
    <property type="entry name" value="DXP_synth"/>
    <property type="match status" value="1"/>
</dbReference>
<proteinExistence type="inferred from homology"/>
<feature type="binding site" evidence="10">
    <location>
        <begin position="145"/>
        <end position="146"/>
    </location>
    <ligand>
        <name>thiamine diphosphate</name>
        <dbReference type="ChEBI" id="CHEBI:58937"/>
    </ligand>
</feature>
<dbReference type="Pfam" id="PF02780">
    <property type="entry name" value="Transketolase_C"/>
    <property type="match status" value="1"/>
</dbReference>
<keyword evidence="8 10" id="KW-0786">Thiamine pyrophosphate</keyword>
<feature type="binding site" evidence="10">
    <location>
        <position position="173"/>
    </location>
    <ligand>
        <name>Mg(2+)</name>
        <dbReference type="ChEBI" id="CHEBI:18420"/>
    </ligand>
</feature>
<evidence type="ECO:0000256" key="7">
    <source>
        <dbReference type="ARBA" id="ARBA00022977"/>
    </source>
</evidence>
<dbReference type="NCBIfam" id="NF003933">
    <property type="entry name" value="PRK05444.2-2"/>
    <property type="match status" value="1"/>
</dbReference>
<dbReference type="Gene3D" id="3.40.50.920">
    <property type="match status" value="1"/>
</dbReference>
<feature type="binding site" evidence="10">
    <location>
        <position position="173"/>
    </location>
    <ligand>
        <name>thiamine diphosphate</name>
        <dbReference type="ChEBI" id="CHEBI:58937"/>
    </ligand>
</feature>
<comment type="cofactor">
    <cofactor evidence="10">
        <name>thiamine diphosphate</name>
        <dbReference type="ChEBI" id="CHEBI:58937"/>
    </cofactor>
    <text evidence="10">Binds 1 thiamine pyrophosphate per subunit.</text>
</comment>
<keyword evidence="4 10" id="KW-0808">Transferase</keyword>
<evidence type="ECO:0000256" key="10">
    <source>
        <dbReference type="HAMAP-Rule" id="MF_00315"/>
    </source>
</evidence>
<organism evidence="12 13">
    <name type="scientific">Ureibacillus massiliensis 4400831 = CIP 108448 = CCUG 49529</name>
    <dbReference type="NCBI Taxonomy" id="1211035"/>
    <lineage>
        <taxon>Bacteria</taxon>
        <taxon>Bacillati</taxon>
        <taxon>Bacillota</taxon>
        <taxon>Bacilli</taxon>
        <taxon>Bacillales</taxon>
        <taxon>Caryophanaceae</taxon>
        <taxon>Ureibacillus</taxon>
    </lineage>
</organism>
<dbReference type="FunFam" id="3.40.50.920:FF:000002">
    <property type="entry name" value="1-deoxy-D-xylulose-5-phosphate synthase"/>
    <property type="match status" value="1"/>
</dbReference>
<evidence type="ECO:0000256" key="9">
    <source>
        <dbReference type="ARBA" id="ARBA00023229"/>
    </source>
</evidence>
<evidence type="ECO:0000313" key="12">
    <source>
        <dbReference type="EMBL" id="KGR91472.1"/>
    </source>
</evidence>
<dbReference type="InterPro" id="IPR049557">
    <property type="entry name" value="Transketolase_CS"/>
</dbReference>
<evidence type="ECO:0000259" key="11">
    <source>
        <dbReference type="SMART" id="SM00861"/>
    </source>
</evidence>
<keyword evidence="5 10" id="KW-0479">Metal-binding</keyword>
<dbReference type="GO" id="GO:0030976">
    <property type="term" value="F:thiamine pyrophosphate binding"/>
    <property type="evidence" value="ECO:0007669"/>
    <property type="project" value="UniProtKB-UniRule"/>
</dbReference>
<dbReference type="SMART" id="SM00861">
    <property type="entry name" value="Transket_pyr"/>
    <property type="match status" value="1"/>
</dbReference>
<feature type="binding site" evidence="10">
    <location>
        <position position="367"/>
    </location>
    <ligand>
        <name>thiamine diphosphate</name>
        <dbReference type="ChEBI" id="CHEBI:58937"/>
    </ligand>
</feature>
<keyword evidence="6 10" id="KW-0460">Magnesium</keyword>